<dbReference type="GO" id="GO:0004386">
    <property type="term" value="F:helicase activity"/>
    <property type="evidence" value="ECO:0007669"/>
    <property type="project" value="UniProtKB-KW"/>
</dbReference>
<keyword evidence="4" id="KW-0547">Nucleotide-binding</keyword>
<keyword evidence="4" id="KW-0067">ATP-binding</keyword>
<dbReference type="GeneID" id="125316377"/>
<proteinExistence type="predicted"/>
<feature type="region of interest" description="Disordered" evidence="1">
    <location>
        <begin position="169"/>
        <end position="272"/>
    </location>
</feature>
<evidence type="ECO:0000259" key="2">
    <source>
        <dbReference type="Pfam" id="PF21634"/>
    </source>
</evidence>
<keyword evidence="3" id="KW-1185">Reference proteome</keyword>
<name>A0ABM3HVB6_9MYRT</name>
<dbReference type="InterPro" id="IPR027417">
    <property type="entry name" value="P-loop_NTPase"/>
</dbReference>
<gene>
    <name evidence="4" type="primary">LOC125316377</name>
</gene>
<dbReference type="Gene3D" id="3.40.50.300">
    <property type="entry name" value="P-loop containing nucleotide triphosphate hydrolases"/>
    <property type="match status" value="1"/>
</dbReference>
<organism evidence="3 4">
    <name type="scientific">Rhodamnia argentea</name>
    <dbReference type="NCBI Taxonomy" id="178133"/>
    <lineage>
        <taxon>Eukaryota</taxon>
        <taxon>Viridiplantae</taxon>
        <taxon>Streptophyta</taxon>
        <taxon>Embryophyta</taxon>
        <taxon>Tracheophyta</taxon>
        <taxon>Spermatophyta</taxon>
        <taxon>Magnoliopsida</taxon>
        <taxon>eudicotyledons</taxon>
        <taxon>Gunneridae</taxon>
        <taxon>Pentapetalae</taxon>
        <taxon>rosids</taxon>
        <taxon>malvids</taxon>
        <taxon>Myrtales</taxon>
        <taxon>Myrtaceae</taxon>
        <taxon>Myrtoideae</taxon>
        <taxon>Myrteae</taxon>
        <taxon>Australasian group</taxon>
        <taxon>Rhodamnia</taxon>
    </lineage>
</organism>
<protein>
    <submittedName>
        <fullName evidence="4">Probable RNA helicase SDE3</fullName>
    </submittedName>
</protein>
<dbReference type="Proteomes" id="UP000827889">
    <property type="component" value="Chromosome 8"/>
</dbReference>
<sequence>MSFLELLQCVLCCEEEDVYDYRQAQRDLGHGGPLLDRIRSAFGLLRTHHHRGRESRSEASQSLLWNTHNPSPLKFTPPSSSSSPRHVVVHNPMSRDPIRPKNEPNLTRTVGGSGLTQSSHFTSPFKAVASASPKPSPSVSKPSTATSSDPFVSPAEPAAISAHSNQYVSKSSECSNEPSLSRLLHPSLSKASSPTPQVHQHSSPIPEPFKRVQHPVFLDTKPPPISAHSNQNVAKPPPPSYQPSSSRVQSPSWSKTTSPTPKAQERSAKQYKPVLRAVSPVSPDQQKETVYVQKDTSPLYNVPEDIEDLIKRDIVPGVLQKPLSPLTYRDYFAALLYAEDVYIEKWTDFIQEDVTLELHQLTIYKNVLDNDFAEEKTYVKFKMESVPGRRPFLLSRDFVFAKPLDERDTQFQGFVHRVEKSSIILAEFGDDFHSQHHSSSRYNISFSFNRVCLKRAHQAVEAATDPSFGNFLFPICTTRRDLFALPSLFFSSDVLYSDQRSAIRQIVTLKGSAPFLLEGPLCTRSRGPLDLSKAGVVVREAVSQVYRRSKDPRILVAAPTNKTCDVLMRSLKKDIPDSEIFRANAAFREHDGVPDDILPSCLYKKKSECFACPPLQELRKFKVIFSTFVSSFRLHSEGINAGHFSHIFLVDASSTSEPEAMIVLANLANEDTTVIVTGAQGNRSGWVRSPIARENGLRISYFERLKEFTPYKKLDPKFIARLDPEPESNETNSCLSY</sequence>
<keyword evidence="4" id="KW-0378">Hydrolase</keyword>
<dbReference type="InterPro" id="IPR049080">
    <property type="entry name" value="MOV-10-like_beta-barrel"/>
</dbReference>
<feature type="compositionally biased region" description="Low complexity" evidence="1">
    <location>
        <begin position="242"/>
        <end position="262"/>
    </location>
</feature>
<keyword evidence="4" id="KW-0347">Helicase</keyword>
<feature type="compositionally biased region" description="Low complexity" evidence="1">
    <location>
        <begin position="178"/>
        <end position="189"/>
    </location>
</feature>
<feature type="compositionally biased region" description="Low complexity" evidence="1">
    <location>
        <begin position="127"/>
        <end position="148"/>
    </location>
</feature>
<dbReference type="InterPro" id="IPR039691">
    <property type="entry name" value="ZC3H7A/B"/>
</dbReference>
<dbReference type="RefSeq" id="XP_048140543.1">
    <property type="nucleotide sequence ID" value="XM_048284586.1"/>
</dbReference>
<feature type="compositionally biased region" description="Polar residues" evidence="1">
    <location>
        <begin position="104"/>
        <end position="122"/>
    </location>
</feature>
<accession>A0ABM3HVB6</accession>
<evidence type="ECO:0000313" key="3">
    <source>
        <dbReference type="Proteomes" id="UP000827889"/>
    </source>
</evidence>
<evidence type="ECO:0000313" key="4">
    <source>
        <dbReference type="RefSeq" id="XP_048140543.1"/>
    </source>
</evidence>
<dbReference type="PANTHER" id="PTHR14928">
    <property type="entry name" value="MICRO-RNA BINDING ZINC FINGER CCCH DOMAIN-CONTAINING PROTEIN 7"/>
    <property type="match status" value="1"/>
</dbReference>
<feature type="compositionally biased region" description="Polar residues" evidence="1">
    <location>
        <begin position="190"/>
        <end position="203"/>
    </location>
</feature>
<evidence type="ECO:0000256" key="1">
    <source>
        <dbReference type="SAM" id="MobiDB-lite"/>
    </source>
</evidence>
<feature type="compositionally biased region" description="Low complexity" evidence="1">
    <location>
        <begin position="70"/>
        <end position="84"/>
    </location>
</feature>
<dbReference type="Pfam" id="PF21634">
    <property type="entry name" value="MOV-10_beta-barrel"/>
    <property type="match status" value="1"/>
</dbReference>
<feature type="domain" description="Helicase MOV-10-like beta-barrel" evidence="2">
    <location>
        <begin position="374"/>
        <end position="446"/>
    </location>
</feature>
<feature type="compositionally biased region" description="Polar residues" evidence="1">
    <location>
        <begin position="58"/>
        <end position="69"/>
    </location>
</feature>
<feature type="region of interest" description="Disordered" evidence="1">
    <location>
        <begin position="49"/>
        <end position="155"/>
    </location>
</feature>
<reference evidence="4" key="1">
    <citation type="submission" date="2025-08" db="UniProtKB">
        <authorList>
            <consortium name="RefSeq"/>
        </authorList>
    </citation>
    <scope>IDENTIFICATION</scope>
    <source>
        <tissue evidence="4">Leaf</tissue>
    </source>
</reference>
<dbReference type="PANTHER" id="PTHR14928:SF14">
    <property type="entry name" value="ACETAZOLAMIDE CONFERRING RESISTANCE PROTEIN ZAM"/>
    <property type="match status" value="1"/>
</dbReference>